<dbReference type="Proteomes" id="UP000786662">
    <property type="component" value="Unassembled WGS sequence"/>
</dbReference>
<comment type="caution">
    <text evidence="2">The sequence shown here is derived from an EMBL/GenBank/DDBJ whole genome shotgun (WGS) entry which is preliminary data.</text>
</comment>
<keyword evidence="1" id="KW-1133">Transmembrane helix</keyword>
<keyword evidence="1" id="KW-0812">Transmembrane</keyword>
<protein>
    <submittedName>
        <fullName evidence="2">Uncharacterized protein</fullName>
    </submittedName>
</protein>
<keyword evidence="1" id="KW-0472">Membrane</keyword>
<evidence type="ECO:0000256" key="1">
    <source>
        <dbReference type="SAM" id="Phobius"/>
    </source>
</evidence>
<feature type="transmembrane region" description="Helical" evidence="1">
    <location>
        <begin position="12"/>
        <end position="31"/>
    </location>
</feature>
<name>A0A9D6DRF0_9BACT</name>
<sequence>MKKSDIGDIIEVVILLVILVVGFFYTIHGLVDGSSVSGSHNRYYEAHEEF</sequence>
<dbReference type="EMBL" id="JACOYY010000066">
    <property type="protein sequence ID" value="MBI2052485.1"/>
    <property type="molecule type" value="Genomic_DNA"/>
</dbReference>
<evidence type="ECO:0000313" key="3">
    <source>
        <dbReference type="Proteomes" id="UP000786662"/>
    </source>
</evidence>
<dbReference type="AlphaFoldDB" id="A0A9D6DRF0"/>
<gene>
    <name evidence="2" type="ORF">HYT38_02290</name>
</gene>
<reference evidence="2" key="1">
    <citation type="submission" date="2020-07" db="EMBL/GenBank/DDBJ databases">
        <title>Huge and variable diversity of episymbiotic CPR bacteria and DPANN archaea in groundwater ecosystems.</title>
        <authorList>
            <person name="He C.Y."/>
            <person name="Keren R."/>
            <person name="Whittaker M."/>
            <person name="Farag I.F."/>
            <person name="Doudna J."/>
            <person name="Cate J.H.D."/>
            <person name="Banfield J.F."/>
        </authorList>
    </citation>
    <scope>NUCLEOTIDE SEQUENCE</scope>
    <source>
        <strain evidence="2">NC_groundwater_191_Ag_S-0.1um_45_8</strain>
    </source>
</reference>
<accession>A0A9D6DRF0</accession>
<proteinExistence type="predicted"/>
<organism evidence="2 3">
    <name type="scientific">Candidatus Sungiibacteriota bacterium</name>
    <dbReference type="NCBI Taxonomy" id="2750080"/>
    <lineage>
        <taxon>Bacteria</taxon>
        <taxon>Candidatus Sungiibacteriota</taxon>
    </lineage>
</organism>
<evidence type="ECO:0000313" key="2">
    <source>
        <dbReference type="EMBL" id="MBI2052485.1"/>
    </source>
</evidence>